<reference evidence="2" key="1">
    <citation type="submission" date="2022-11" db="UniProtKB">
        <authorList>
            <consortium name="WormBaseParasite"/>
        </authorList>
    </citation>
    <scope>IDENTIFICATION</scope>
</reference>
<proteinExistence type="predicted"/>
<accession>A0A914NSC1</accession>
<evidence type="ECO:0000313" key="1">
    <source>
        <dbReference type="Proteomes" id="UP000887563"/>
    </source>
</evidence>
<sequence length="144" mass="16309">YSSCNFVIGTKVLVGILAVRKDLPAEDSEGPYVRLLGADPVPHRLRCQPFDRELLILVELDFRVARRQLTSEPEAVPCRNVAVDDVVLVNMGETRSSSQTHVQLAPWAPLDLLQIVLQCTICRELHYDHQRLLTNGYTLKFENI</sequence>
<name>A0A914NSC1_MELIC</name>
<dbReference type="WBParaSite" id="Minc3s09854g43587">
    <property type="protein sequence ID" value="Minc3s09854g43587"/>
    <property type="gene ID" value="Minc3s09854g43587"/>
</dbReference>
<dbReference type="AlphaFoldDB" id="A0A914NSC1"/>
<dbReference type="Proteomes" id="UP000887563">
    <property type="component" value="Unplaced"/>
</dbReference>
<organism evidence="1 2">
    <name type="scientific">Meloidogyne incognita</name>
    <name type="common">Southern root-knot nematode worm</name>
    <name type="synonym">Oxyuris incognita</name>
    <dbReference type="NCBI Taxonomy" id="6306"/>
    <lineage>
        <taxon>Eukaryota</taxon>
        <taxon>Metazoa</taxon>
        <taxon>Ecdysozoa</taxon>
        <taxon>Nematoda</taxon>
        <taxon>Chromadorea</taxon>
        <taxon>Rhabditida</taxon>
        <taxon>Tylenchina</taxon>
        <taxon>Tylenchomorpha</taxon>
        <taxon>Tylenchoidea</taxon>
        <taxon>Meloidogynidae</taxon>
        <taxon>Meloidogyninae</taxon>
        <taxon>Meloidogyne</taxon>
        <taxon>Meloidogyne incognita group</taxon>
    </lineage>
</organism>
<protein>
    <submittedName>
        <fullName evidence="2">Uncharacterized protein</fullName>
    </submittedName>
</protein>
<evidence type="ECO:0000313" key="2">
    <source>
        <dbReference type="WBParaSite" id="Minc3s09854g43587"/>
    </source>
</evidence>
<keyword evidence="1" id="KW-1185">Reference proteome</keyword>